<dbReference type="CDD" id="cd09274">
    <property type="entry name" value="RNase_HI_RT_Ty3"/>
    <property type="match status" value="1"/>
</dbReference>
<dbReference type="RefSeq" id="XP_067919238.1">
    <property type="nucleotide sequence ID" value="XM_068068785.1"/>
</dbReference>
<dbReference type="GO" id="GO:0015074">
    <property type="term" value="P:DNA integration"/>
    <property type="evidence" value="ECO:0007669"/>
    <property type="project" value="InterPro"/>
</dbReference>
<dbReference type="InterPro" id="IPR041373">
    <property type="entry name" value="RT_RNaseH"/>
</dbReference>
<evidence type="ECO:0000313" key="8">
    <source>
        <dbReference type="EMBL" id="PHJ17519.1"/>
    </source>
</evidence>
<dbReference type="Gene3D" id="1.10.340.70">
    <property type="match status" value="1"/>
</dbReference>
<feature type="domain" description="Integrase catalytic" evidence="7">
    <location>
        <begin position="333"/>
        <end position="458"/>
    </location>
</feature>
<dbReference type="AlphaFoldDB" id="A0A2C6KK65"/>
<evidence type="ECO:0000256" key="5">
    <source>
        <dbReference type="ARBA" id="ARBA00022801"/>
    </source>
</evidence>
<dbReference type="GeneID" id="94431996"/>
<evidence type="ECO:0000256" key="6">
    <source>
        <dbReference type="ARBA" id="ARBA00022918"/>
    </source>
</evidence>
<dbReference type="GO" id="GO:0003676">
    <property type="term" value="F:nucleic acid binding"/>
    <property type="evidence" value="ECO:0007669"/>
    <property type="project" value="InterPro"/>
</dbReference>
<dbReference type="SUPFAM" id="SSF56672">
    <property type="entry name" value="DNA/RNA polymerases"/>
    <property type="match status" value="1"/>
</dbReference>
<dbReference type="Gene3D" id="3.30.420.10">
    <property type="entry name" value="Ribonuclease H-like superfamily/Ribonuclease H"/>
    <property type="match status" value="1"/>
</dbReference>
<dbReference type="Pfam" id="PF00665">
    <property type="entry name" value="rve"/>
    <property type="match status" value="1"/>
</dbReference>
<sequence>WTQDCERAFQKLKEEVLSAPLLHHPIPDLPYIIDCDASVQGWGAVLQQHLPGEASPRIIGYASKVFTAAEKKWSTTELEALAVIYRLEEFRGYILGQQCTVRTDHGPLRWLQAAKKGRLARWALRLQEFDFVLEHRRGSQQAHVDALSRSPGAPREKGELWSRSPALDKIFPDYAFASVAQSRTEGKQRSWPLRDRTSSDIVTEQQRDNETRALVKAIRTGDDLAAPRWWHLLPRFLRGQYLVHEGILYKQGANNTIRIFVPRALRNHLILAYHVGPFGAHFGTGKVHGQLSRRYAWPATREDIQRVLEGCLSCARRKSRNPHHRLAPKRSTPLPKPGLFHTWALDAYGLLSPTSRENMYILVMIDHFSKWAEIIPIGGITAEIVVTAIVHRLICQYGCPAALLTDNAKVFDSHLIQELAFRWGIHKLRVTPYNPQANGIVENFMKTLGNSLACLLME</sequence>
<accession>A0A2C6KK65</accession>
<dbReference type="Pfam" id="PF17921">
    <property type="entry name" value="Integrase_H2C2"/>
    <property type="match status" value="1"/>
</dbReference>
<name>A0A2C6KK65_9APIC</name>
<keyword evidence="1" id="KW-0808">Transferase</keyword>
<dbReference type="OrthoDB" id="427924at2759"/>
<dbReference type="Pfam" id="PF17917">
    <property type="entry name" value="RT_RNaseH"/>
    <property type="match status" value="1"/>
</dbReference>
<dbReference type="SUPFAM" id="SSF53098">
    <property type="entry name" value="Ribonuclease H-like"/>
    <property type="match status" value="1"/>
</dbReference>
<dbReference type="InterPro" id="IPR041588">
    <property type="entry name" value="Integrase_H2C2"/>
</dbReference>
<feature type="non-terminal residue" evidence="8">
    <location>
        <position position="1"/>
    </location>
</feature>
<evidence type="ECO:0000256" key="3">
    <source>
        <dbReference type="ARBA" id="ARBA00022722"/>
    </source>
</evidence>
<dbReference type="InterPro" id="IPR050951">
    <property type="entry name" value="Retrovirus_Pol_polyprotein"/>
</dbReference>
<dbReference type="InterPro" id="IPR043502">
    <property type="entry name" value="DNA/RNA_pol_sf"/>
</dbReference>
<gene>
    <name evidence="8" type="ORF">CSUI_008658</name>
</gene>
<keyword evidence="4" id="KW-0255">Endonuclease</keyword>
<evidence type="ECO:0000256" key="2">
    <source>
        <dbReference type="ARBA" id="ARBA00022695"/>
    </source>
</evidence>
<dbReference type="InterPro" id="IPR012337">
    <property type="entry name" value="RNaseH-like_sf"/>
</dbReference>
<keyword evidence="9" id="KW-1185">Reference proteome</keyword>
<reference evidence="8 9" key="1">
    <citation type="journal article" date="2017" name="Int. J. Parasitol.">
        <title>The genome of the protozoan parasite Cystoisospora suis and a reverse vaccinology approach to identify vaccine candidates.</title>
        <authorList>
            <person name="Palmieri N."/>
            <person name="Shrestha A."/>
            <person name="Ruttkowski B."/>
            <person name="Beck T."/>
            <person name="Vogl C."/>
            <person name="Tomley F."/>
            <person name="Blake D.P."/>
            <person name="Joachim A."/>
        </authorList>
    </citation>
    <scope>NUCLEOTIDE SEQUENCE [LARGE SCALE GENOMIC DNA]</scope>
    <source>
        <strain evidence="8 9">Wien I</strain>
    </source>
</reference>
<keyword evidence="6" id="KW-0695">RNA-directed DNA polymerase</keyword>
<dbReference type="EMBL" id="MIGC01004907">
    <property type="protein sequence ID" value="PHJ17519.1"/>
    <property type="molecule type" value="Genomic_DNA"/>
</dbReference>
<dbReference type="InterPro" id="IPR036397">
    <property type="entry name" value="RNaseH_sf"/>
</dbReference>
<evidence type="ECO:0000259" key="7">
    <source>
        <dbReference type="PROSITE" id="PS50994"/>
    </source>
</evidence>
<comment type="caution">
    <text evidence="8">The sequence shown here is derived from an EMBL/GenBank/DDBJ whole genome shotgun (WGS) entry which is preliminary data.</text>
</comment>
<protein>
    <submittedName>
        <fullName evidence="8">Transposon ty3-g gag-pol polyprotein</fullName>
    </submittedName>
</protein>
<evidence type="ECO:0000313" key="9">
    <source>
        <dbReference type="Proteomes" id="UP000221165"/>
    </source>
</evidence>
<dbReference type="Gene3D" id="3.10.20.370">
    <property type="match status" value="1"/>
</dbReference>
<dbReference type="FunFam" id="3.10.20.370:FF:000001">
    <property type="entry name" value="Retrovirus-related Pol polyprotein from transposon 17.6-like protein"/>
    <property type="match status" value="1"/>
</dbReference>
<dbReference type="VEuPathDB" id="ToxoDB:CSUI_008658"/>
<dbReference type="InterPro" id="IPR001584">
    <property type="entry name" value="Integrase_cat-core"/>
</dbReference>
<dbReference type="PANTHER" id="PTHR37984">
    <property type="entry name" value="PROTEIN CBG26694"/>
    <property type="match status" value="1"/>
</dbReference>
<evidence type="ECO:0000256" key="4">
    <source>
        <dbReference type="ARBA" id="ARBA00022759"/>
    </source>
</evidence>
<keyword evidence="5" id="KW-0378">Hydrolase</keyword>
<organism evidence="8 9">
    <name type="scientific">Cystoisospora suis</name>
    <dbReference type="NCBI Taxonomy" id="483139"/>
    <lineage>
        <taxon>Eukaryota</taxon>
        <taxon>Sar</taxon>
        <taxon>Alveolata</taxon>
        <taxon>Apicomplexa</taxon>
        <taxon>Conoidasida</taxon>
        <taxon>Coccidia</taxon>
        <taxon>Eucoccidiorida</taxon>
        <taxon>Eimeriorina</taxon>
        <taxon>Sarcocystidae</taxon>
        <taxon>Cystoisospora</taxon>
    </lineage>
</organism>
<dbReference type="PROSITE" id="PS50994">
    <property type="entry name" value="INTEGRASE"/>
    <property type="match status" value="1"/>
</dbReference>
<keyword evidence="3" id="KW-0540">Nuclease</keyword>
<dbReference type="GO" id="GO:0003824">
    <property type="term" value="F:catalytic activity"/>
    <property type="evidence" value="ECO:0007669"/>
    <property type="project" value="UniProtKB-KW"/>
</dbReference>
<dbReference type="Proteomes" id="UP000221165">
    <property type="component" value="Unassembled WGS sequence"/>
</dbReference>
<evidence type="ECO:0000256" key="1">
    <source>
        <dbReference type="ARBA" id="ARBA00022679"/>
    </source>
</evidence>
<keyword evidence="2" id="KW-0548">Nucleotidyltransferase</keyword>
<proteinExistence type="predicted"/>
<dbReference type="PANTHER" id="PTHR37984:SF5">
    <property type="entry name" value="PROTEIN NYNRIN-LIKE"/>
    <property type="match status" value="1"/>
</dbReference>